<dbReference type="AlphaFoldDB" id="A0AAN6LWE5"/>
<keyword evidence="3" id="KW-1185">Reference proteome</keyword>
<name>A0AAN6LWE5_9PLEO</name>
<reference evidence="2 3" key="1">
    <citation type="submission" date="2021-02" db="EMBL/GenBank/DDBJ databases">
        <title>Genome assembly of Pseudopithomyces chartarum.</title>
        <authorList>
            <person name="Jauregui R."/>
            <person name="Singh J."/>
            <person name="Voisey C."/>
        </authorList>
    </citation>
    <scope>NUCLEOTIDE SEQUENCE [LARGE SCALE GENOMIC DNA]</scope>
    <source>
        <strain evidence="2 3">AGR01</strain>
    </source>
</reference>
<keyword evidence="1" id="KW-1133">Transmembrane helix</keyword>
<comment type="caution">
    <text evidence="2">The sequence shown here is derived from an EMBL/GenBank/DDBJ whole genome shotgun (WGS) entry which is preliminary data.</text>
</comment>
<protein>
    <submittedName>
        <fullName evidence="2">Uncharacterized protein</fullName>
    </submittedName>
</protein>
<keyword evidence="1" id="KW-0812">Transmembrane</keyword>
<gene>
    <name evidence="2" type="ORF">GRF29_77g585041</name>
</gene>
<feature type="transmembrane region" description="Helical" evidence="1">
    <location>
        <begin position="45"/>
        <end position="64"/>
    </location>
</feature>
<sequence length="221" mass="24469">MPFSVGKAMFTIIAIFTSVAPYLADWSITHVKNPKWPPHARFHNGQTMTTGLLIGLLILYYVHLASPQTTAQKKTNICLTMAFVIDVARPEDLAELTSVIFRSHEGKDHYVNCAYPDNLSPEGQSQALKKLQAIASAAEDSLWLKATDPTTGKTVGAAIWTTFMTRKPASDASKKTNDEQGSRNEEYVKQLNASIVQAGAEFWKNNALPLTSLFSRFTEFK</sequence>
<keyword evidence="1" id="KW-0472">Membrane</keyword>
<organism evidence="2 3">
    <name type="scientific">Pseudopithomyces chartarum</name>
    <dbReference type="NCBI Taxonomy" id="1892770"/>
    <lineage>
        <taxon>Eukaryota</taxon>
        <taxon>Fungi</taxon>
        <taxon>Dikarya</taxon>
        <taxon>Ascomycota</taxon>
        <taxon>Pezizomycotina</taxon>
        <taxon>Dothideomycetes</taxon>
        <taxon>Pleosporomycetidae</taxon>
        <taxon>Pleosporales</taxon>
        <taxon>Massarineae</taxon>
        <taxon>Didymosphaeriaceae</taxon>
        <taxon>Pseudopithomyces</taxon>
    </lineage>
</organism>
<feature type="transmembrane region" description="Helical" evidence="1">
    <location>
        <begin position="6"/>
        <end position="24"/>
    </location>
</feature>
<accession>A0AAN6LWE5</accession>
<dbReference type="InterPro" id="IPR046580">
    <property type="entry name" value="DUF6640"/>
</dbReference>
<proteinExistence type="predicted"/>
<dbReference type="EMBL" id="WVTA01000007">
    <property type="protein sequence ID" value="KAK3208391.1"/>
    <property type="molecule type" value="Genomic_DNA"/>
</dbReference>
<dbReference type="Proteomes" id="UP001280581">
    <property type="component" value="Unassembled WGS sequence"/>
</dbReference>
<dbReference type="Pfam" id="PF20345">
    <property type="entry name" value="DUF6640"/>
    <property type="match status" value="1"/>
</dbReference>
<evidence type="ECO:0000313" key="3">
    <source>
        <dbReference type="Proteomes" id="UP001280581"/>
    </source>
</evidence>
<evidence type="ECO:0000313" key="2">
    <source>
        <dbReference type="EMBL" id="KAK3208391.1"/>
    </source>
</evidence>
<evidence type="ECO:0000256" key="1">
    <source>
        <dbReference type="SAM" id="Phobius"/>
    </source>
</evidence>